<sequence length="297" mass="34324">MTSAYKEFNRAVNEDERYLISSFSNKLKNVGEYNVKHKDIYEHIMRNFWLFRNKYKQKSKIYCTYLSQWLDIIKKKHVVSEYMIGIIYGIYAKNFVTPGEKNICSYVSYDTMYKEPINIIKIKNFYDNIQIINRILIEKSDMQKLDSQYCYAQRYASECAKIYRNMYNTFCSDNKHSIPGNENTCSELRAFSTSYIQYLYNMGDIKNKIPDLSSSEKEKHFGCSVDESSQTSGQELTQRSGPEIGMRTVSDQGLRAAPVVIEKSGKSIPSNTTAVVATMAGIPPFLALIYKVNIICI</sequence>
<proteinExistence type="predicted"/>
<dbReference type="EMBL" id="KQ234761">
    <property type="protein sequence ID" value="KMZ88603.1"/>
    <property type="molecule type" value="Genomic_DNA"/>
</dbReference>
<evidence type="ECO:0000313" key="2">
    <source>
        <dbReference type="EMBL" id="KMZ88603.1"/>
    </source>
</evidence>
<feature type="compositionally biased region" description="Polar residues" evidence="1">
    <location>
        <begin position="226"/>
        <end position="240"/>
    </location>
</feature>
<organism evidence="2 3">
    <name type="scientific">Plasmodium vivax (strain Brazil I)</name>
    <dbReference type="NCBI Taxonomy" id="1033975"/>
    <lineage>
        <taxon>Eukaryota</taxon>
        <taxon>Sar</taxon>
        <taxon>Alveolata</taxon>
        <taxon>Apicomplexa</taxon>
        <taxon>Aconoidasida</taxon>
        <taxon>Haemosporida</taxon>
        <taxon>Plasmodiidae</taxon>
        <taxon>Plasmodium</taxon>
        <taxon>Plasmodium (Plasmodium)</taxon>
    </lineage>
</organism>
<dbReference type="OrthoDB" id="389330at2759"/>
<gene>
    <name evidence="2" type="ORF">PVBG_04812</name>
</gene>
<evidence type="ECO:0000256" key="1">
    <source>
        <dbReference type="SAM" id="MobiDB-lite"/>
    </source>
</evidence>
<feature type="region of interest" description="Disordered" evidence="1">
    <location>
        <begin position="223"/>
        <end position="248"/>
    </location>
</feature>
<dbReference type="AlphaFoldDB" id="A0A0J9VN76"/>
<accession>A0A0J9VN76</accession>
<dbReference type="Proteomes" id="UP000053327">
    <property type="component" value="Unassembled WGS sequence"/>
</dbReference>
<reference evidence="2 3" key="1">
    <citation type="submission" date="2011-08" db="EMBL/GenBank/DDBJ databases">
        <title>The Genome Sequence of Plasmodium vivax Brazil I.</title>
        <authorList>
            <consortium name="The Broad Institute Genome Sequencing Platform"/>
            <consortium name="The Broad Institute Genome Sequencing Center for Infectious Disease"/>
            <person name="Neafsey D."/>
            <person name="Carlton J."/>
            <person name="Barnwell J."/>
            <person name="Collins W."/>
            <person name="Escalante A."/>
            <person name="Mullikin J."/>
            <person name="Saul A."/>
            <person name="Guigo R."/>
            <person name="Camara F."/>
            <person name="Young S.K."/>
            <person name="Zeng Q."/>
            <person name="Gargeya S."/>
            <person name="Fitzgerald M."/>
            <person name="Haas B."/>
            <person name="Abouelleil A."/>
            <person name="Alvarado L."/>
            <person name="Arachchi H.M."/>
            <person name="Berlin A."/>
            <person name="Brown A."/>
            <person name="Chapman S.B."/>
            <person name="Chen Z."/>
            <person name="Dunbar C."/>
            <person name="Freedman E."/>
            <person name="Gearin G."/>
            <person name="Gellesch M."/>
            <person name="Goldberg J."/>
            <person name="Griggs A."/>
            <person name="Gujja S."/>
            <person name="Heiman D."/>
            <person name="Howarth C."/>
            <person name="Larson L."/>
            <person name="Lui A."/>
            <person name="MacDonald P.J.P."/>
            <person name="Montmayeur A."/>
            <person name="Murphy C."/>
            <person name="Neiman D."/>
            <person name="Pearson M."/>
            <person name="Priest M."/>
            <person name="Roberts A."/>
            <person name="Saif S."/>
            <person name="Shea T."/>
            <person name="Shenoy N."/>
            <person name="Sisk P."/>
            <person name="Stolte C."/>
            <person name="Sykes S."/>
            <person name="Wortman J."/>
            <person name="Nusbaum C."/>
            <person name="Birren B."/>
        </authorList>
    </citation>
    <scope>NUCLEOTIDE SEQUENCE [LARGE SCALE GENOMIC DNA]</scope>
    <source>
        <strain evidence="2 3">Brazil I</strain>
    </source>
</reference>
<protein>
    <recommendedName>
        <fullName evidence="4">Variable surface protein Vir7-like protein</fullName>
    </recommendedName>
</protein>
<name>A0A0J9VN76_PLAV1</name>
<evidence type="ECO:0000313" key="3">
    <source>
        <dbReference type="Proteomes" id="UP000053327"/>
    </source>
</evidence>
<evidence type="ECO:0008006" key="4">
    <source>
        <dbReference type="Google" id="ProtNLM"/>
    </source>
</evidence>